<dbReference type="InterPro" id="IPR008979">
    <property type="entry name" value="Galactose-bd-like_sf"/>
</dbReference>
<dbReference type="PANTHER" id="PTHR19328">
    <property type="entry name" value="HEDGEHOG-INTERACTING PROTEIN"/>
    <property type="match status" value="1"/>
</dbReference>
<evidence type="ECO:0000256" key="6">
    <source>
        <dbReference type="SAM" id="MobiDB-lite"/>
    </source>
</evidence>
<dbReference type="InterPro" id="IPR000601">
    <property type="entry name" value="PKD_dom"/>
</dbReference>
<feature type="domain" description="PKD" evidence="8">
    <location>
        <begin position="464"/>
        <end position="547"/>
    </location>
</feature>
<dbReference type="AlphaFoldDB" id="A0A7J5TTA6"/>
<dbReference type="Gene3D" id="2.120.10.30">
    <property type="entry name" value="TolB, C-terminal domain"/>
    <property type="match status" value="1"/>
</dbReference>
<feature type="region of interest" description="Disordered" evidence="6">
    <location>
        <begin position="210"/>
        <end position="230"/>
    </location>
</feature>
<keyword evidence="11" id="KW-1185">Reference proteome</keyword>
<dbReference type="CDD" id="cd00146">
    <property type="entry name" value="PKD"/>
    <property type="match status" value="1"/>
</dbReference>
<dbReference type="Pfam" id="PF07995">
    <property type="entry name" value="GSDH"/>
    <property type="match status" value="1"/>
</dbReference>
<dbReference type="GO" id="GO:0009055">
    <property type="term" value="F:electron transfer activity"/>
    <property type="evidence" value="ECO:0007669"/>
    <property type="project" value="InterPro"/>
</dbReference>
<dbReference type="PROSITE" id="PS50093">
    <property type="entry name" value="PKD"/>
    <property type="match status" value="1"/>
</dbReference>
<evidence type="ECO:0000313" key="10">
    <source>
        <dbReference type="EMBL" id="KAB7726871.1"/>
    </source>
</evidence>
<dbReference type="Proteomes" id="UP000488299">
    <property type="component" value="Unassembled WGS sequence"/>
</dbReference>
<dbReference type="InterPro" id="IPR011042">
    <property type="entry name" value="6-blade_b-propeller_TolB-like"/>
</dbReference>
<dbReference type="Pfam" id="PF18911">
    <property type="entry name" value="PKD_4"/>
    <property type="match status" value="1"/>
</dbReference>
<dbReference type="InterPro" id="IPR022409">
    <property type="entry name" value="PKD/Chitinase_dom"/>
</dbReference>
<reference evidence="10 11" key="1">
    <citation type="submission" date="2019-10" db="EMBL/GenBank/DDBJ databases">
        <title>Rudanella paleaurantiibacter sp. nov., isolated from sludge.</title>
        <authorList>
            <person name="Xu S.Q."/>
        </authorList>
    </citation>
    <scope>NUCLEOTIDE SEQUENCE [LARGE SCALE GENOMIC DNA]</scope>
    <source>
        <strain evidence="10 11">HX-22-17</strain>
    </source>
</reference>
<evidence type="ECO:0000313" key="11">
    <source>
        <dbReference type="Proteomes" id="UP000488299"/>
    </source>
</evidence>
<organism evidence="10 11">
    <name type="scientific">Rudanella paleaurantiibacter</name>
    <dbReference type="NCBI Taxonomy" id="2614655"/>
    <lineage>
        <taxon>Bacteria</taxon>
        <taxon>Pseudomonadati</taxon>
        <taxon>Bacteroidota</taxon>
        <taxon>Cytophagia</taxon>
        <taxon>Cytophagales</taxon>
        <taxon>Cytophagaceae</taxon>
        <taxon>Rudanella</taxon>
    </lineage>
</organism>
<dbReference type="InterPro" id="IPR009056">
    <property type="entry name" value="Cyt_c-like_dom"/>
</dbReference>
<dbReference type="InterPro" id="IPR005084">
    <property type="entry name" value="CBM6"/>
</dbReference>
<keyword evidence="1 5" id="KW-0349">Heme</keyword>
<evidence type="ECO:0000256" key="7">
    <source>
        <dbReference type="SAM" id="SignalP"/>
    </source>
</evidence>
<comment type="caution">
    <text evidence="10">The sequence shown here is derived from an EMBL/GenBank/DDBJ whole genome shotgun (WGS) entry which is preliminary data.</text>
</comment>
<evidence type="ECO:0000259" key="8">
    <source>
        <dbReference type="PROSITE" id="PS50093"/>
    </source>
</evidence>
<evidence type="ECO:0000256" key="3">
    <source>
        <dbReference type="ARBA" id="ARBA00022729"/>
    </source>
</evidence>
<evidence type="ECO:0000256" key="1">
    <source>
        <dbReference type="ARBA" id="ARBA00022617"/>
    </source>
</evidence>
<gene>
    <name evidence="10" type="ORF">F5984_23450</name>
</gene>
<dbReference type="Gene3D" id="1.10.760.10">
    <property type="entry name" value="Cytochrome c-like domain"/>
    <property type="match status" value="1"/>
</dbReference>
<dbReference type="SUPFAM" id="SSF49299">
    <property type="entry name" value="PKD domain"/>
    <property type="match status" value="1"/>
</dbReference>
<dbReference type="PANTHER" id="PTHR19328:SF75">
    <property type="entry name" value="ALDOSE SUGAR DEHYDROGENASE YLII"/>
    <property type="match status" value="1"/>
</dbReference>
<dbReference type="InterPro" id="IPR011041">
    <property type="entry name" value="Quinoprot_gluc/sorb_DH_b-prop"/>
</dbReference>
<dbReference type="GO" id="GO:0020037">
    <property type="term" value="F:heme binding"/>
    <property type="evidence" value="ECO:0007669"/>
    <property type="project" value="InterPro"/>
</dbReference>
<name>A0A7J5TTA6_9BACT</name>
<dbReference type="GO" id="GO:0030246">
    <property type="term" value="F:carbohydrate binding"/>
    <property type="evidence" value="ECO:0007669"/>
    <property type="project" value="InterPro"/>
</dbReference>
<evidence type="ECO:0000256" key="4">
    <source>
        <dbReference type="ARBA" id="ARBA00023004"/>
    </source>
</evidence>
<dbReference type="InterPro" id="IPR006584">
    <property type="entry name" value="Cellulose-bd_IV"/>
</dbReference>
<dbReference type="InterPro" id="IPR013783">
    <property type="entry name" value="Ig-like_fold"/>
</dbReference>
<dbReference type="InterPro" id="IPR012938">
    <property type="entry name" value="Glc/Sorbosone_DH"/>
</dbReference>
<protein>
    <submittedName>
        <fullName evidence="10">Carbohydrate-binding protein</fullName>
    </submittedName>
</protein>
<sequence length="868" mass="96420">MKKLLLLLSLVAGLAFIRPIDTPRPDDSRFTKVVLDNDLNEPMELAIDNQGILYYIERVGTLNRLDPRTGQKKQIAKLAVRATGEDGLLGLALDPNFATNRWLYLYYGDPTPRNGEYANVLARFELTPTGLTNRIEMLRVPLLHEGVSHSAGSLAFDKDGNLFLSTGDNTNPFESDGFGPFDDRPGRLRFDALKSSGNTNDLRGKILRIRPQPDGSYTIPTGNLFPPGTPQTRPEIYVMGCRNPFRIAIDSHTGFLYWGEVGPDAGNDSLRRGPRGHDEVNQARKPGNFGWPLFVGNNKPYHQFDFETKQAGAPFDPARPVNRSRNNTGLTELPPAQSAFIWYPYAESPEFPALGTGGRNAMAGPVYYAQDYPASPRRYPAYFDGKLFFYDWMRGWIFTAALHPNGDLNRIERFLPQMSFNHPVDMAFSPQGELYVLEYGSYWRAKNTDAALVRIEFNEGNRTPIARIGADKTVGAAPLRVQFSARESFDHDAGDSLRYEWFFGGKTVQSRQPNPTFTFTKPGTYLCRVRITDRQGLQAEAQLPVRVGNEPPMVQVLWKGNRSFFAPNSQVDYTVNIADREDRPADPKRVAVALYHLPEGEDVAGLMATGQRTPKGKTLIEQSDCRACHALNQQSVGPSWQAIARRYEPQRTDTKLVASLSNKIIQGGGGIWTKDHMMSAHPQLLGEDAAEMVRYILSLTEPSPNLPAKGRVSLTQPGGNYVVLARYVDRGGLTGQDLLRLYPTRFNAADAQRLDRVARRNGNGAPSSMNYNEKGSWIAFDKVDLTGLKSLKAGLSSPGLTGALEIRADRPDGPLLGQLAVVPGSNQQVSTALTPMSGPHDLYVVYREESGGINIWKRLELRWLEVGL</sequence>
<evidence type="ECO:0000256" key="2">
    <source>
        <dbReference type="ARBA" id="ARBA00022723"/>
    </source>
</evidence>
<dbReference type="SMART" id="SM00606">
    <property type="entry name" value="CBD_IV"/>
    <property type="match status" value="1"/>
</dbReference>
<dbReference type="SMART" id="SM00089">
    <property type="entry name" value="PKD"/>
    <property type="match status" value="1"/>
</dbReference>
<feature type="chain" id="PRO_5029822394" evidence="7">
    <location>
        <begin position="18"/>
        <end position="868"/>
    </location>
</feature>
<keyword evidence="4 5" id="KW-0408">Iron</keyword>
<evidence type="ECO:0000259" key="9">
    <source>
        <dbReference type="PROSITE" id="PS51007"/>
    </source>
</evidence>
<keyword evidence="3 7" id="KW-0732">Signal</keyword>
<dbReference type="Pfam" id="PF03422">
    <property type="entry name" value="CBM_6"/>
    <property type="match status" value="1"/>
</dbReference>
<dbReference type="CDD" id="cd04084">
    <property type="entry name" value="CBM6_xylanase-like"/>
    <property type="match status" value="1"/>
</dbReference>
<keyword evidence="2 5" id="KW-0479">Metal-binding</keyword>
<feature type="signal peptide" evidence="7">
    <location>
        <begin position="1"/>
        <end position="17"/>
    </location>
</feature>
<dbReference type="RefSeq" id="WP_152126657.1">
    <property type="nucleotide sequence ID" value="NZ_WELI01000013.1"/>
</dbReference>
<dbReference type="Gene3D" id="2.60.40.10">
    <property type="entry name" value="Immunoglobulins"/>
    <property type="match status" value="1"/>
</dbReference>
<accession>A0A7J5TTA6</accession>
<dbReference type="SUPFAM" id="SSF50952">
    <property type="entry name" value="Soluble quinoprotein glucose dehydrogenase"/>
    <property type="match status" value="1"/>
</dbReference>
<dbReference type="SUPFAM" id="SSF46626">
    <property type="entry name" value="Cytochrome c"/>
    <property type="match status" value="1"/>
</dbReference>
<dbReference type="Gene3D" id="2.60.120.260">
    <property type="entry name" value="Galactose-binding domain-like"/>
    <property type="match status" value="1"/>
</dbReference>
<dbReference type="PROSITE" id="PS51007">
    <property type="entry name" value="CYTC"/>
    <property type="match status" value="1"/>
</dbReference>
<evidence type="ECO:0000256" key="5">
    <source>
        <dbReference type="PROSITE-ProRule" id="PRU00433"/>
    </source>
</evidence>
<dbReference type="InterPro" id="IPR035986">
    <property type="entry name" value="PKD_dom_sf"/>
</dbReference>
<dbReference type="GO" id="GO:0046872">
    <property type="term" value="F:metal ion binding"/>
    <property type="evidence" value="ECO:0007669"/>
    <property type="project" value="UniProtKB-KW"/>
</dbReference>
<dbReference type="InterPro" id="IPR036909">
    <property type="entry name" value="Cyt_c-like_dom_sf"/>
</dbReference>
<dbReference type="EMBL" id="WELI01000013">
    <property type="protein sequence ID" value="KAB7726871.1"/>
    <property type="molecule type" value="Genomic_DNA"/>
</dbReference>
<feature type="domain" description="Cytochrome c" evidence="9">
    <location>
        <begin position="611"/>
        <end position="700"/>
    </location>
</feature>
<dbReference type="Pfam" id="PF00034">
    <property type="entry name" value="Cytochrom_C"/>
    <property type="match status" value="1"/>
</dbReference>
<dbReference type="SUPFAM" id="SSF49785">
    <property type="entry name" value="Galactose-binding domain-like"/>
    <property type="match status" value="1"/>
</dbReference>
<proteinExistence type="predicted"/>